<evidence type="ECO:0000313" key="2">
    <source>
        <dbReference type="Proteomes" id="UP001601976"/>
    </source>
</evidence>
<comment type="caution">
    <text evidence="1">The sequence shown here is derived from an EMBL/GenBank/DDBJ whole genome shotgun (WGS) entry which is preliminary data.</text>
</comment>
<keyword evidence="2" id="KW-1185">Reference proteome</keyword>
<gene>
    <name evidence="1" type="ORF">ACFYWW_28965</name>
</gene>
<dbReference type="RefSeq" id="WP_387897755.1">
    <property type="nucleotide sequence ID" value="NZ_JBIAPK010000010.1"/>
</dbReference>
<proteinExistence type="predicted"/>
<evidence type="ECO:0000313" key="1">
    <source>
        <dbReference type="EMBL" id="MFF3342712.1"/>
    </source>
</evidence>
<reference evidence="1 2" key="1">
    <citation type="submission" date="2024-10" db="EMBL/GenBank/DDBJ databases">
        <title>The Natural Products Discovery Center: Release of the First 8490 Sequenced Strains for Exploring Actinobacteria Biosynthetic Diversity.</title>
        <authorList>
            <person name="Kalkreuter E."/>
            <person name="Kautsar S.A."/>
            <person name="Yang D."/>
            <person name="Bader C.D."/>
            <person name="Teijaro C.N."/>
            <person name="Fluegel L."/>
            <person name="Davis C.M."/>
            <person name="Simpson J.R."/>
            <person name="Lauterbach L."/>
            <person name="Steele A.D."/>
            <person name="Gui C."/>
            <person name="Meng S."/>
            <person name="Li G."/>
            <person name="Viehrig K."/>
            <person name="Ye F."/>
            <person name="Su P."/>
            <person name="Kiefer A.F."/>
            <person name="Nichols A."/>
            <person name="Cepeda A.J."/>
            <person name="Yan W."/>
            <person name="Fan B."/>
            <person name="Jiang Y."/>
            <person name="Adhikari A."/>
            <person name="Zheng C.-J."/>
            <person name="Schuster L."/>
            <person name="Cowan T.M."/>
            <person name="Smanski M.J."/>
            <person name="Chevrette M.G."/>
            <person name="De Carvalho L.P.S."/>
            <person name="Shen B."/>
        </authorList>
    </citation>
    <scope>NUCLEOTIDE SEQUENCE [LARGE SCALE GENOMIC DNA]</scope>
    <source>
        <strain evidence="1 2">NPDC003029</strain>
    </source>
</reference>
<sequence>MRRVKWACAGYERAAVGRAMAGLDGLRRIDRELTRYVAAWDSPWARRVLPAVESAVEHRRPVLASPARPWHRWWQSNGCTPVRTDVAAGAVIGLGSASLVHYAPRLLLHKIKML</sequence>
<protein>
    <submittedName>
        <fullName evidence="1">Uncharacterized protein</fullName>
    </submittedName>
</protein>
<dbReference type="EMBL" id="JBIAPK010000010">
    <property type="protein sequence ID" value="MFF3342712.1"/>
    <property type="molecule type" value="Genomic_DNA"/>
</dbReference>
<accession>A0ABW6RMD2</accession>
<name>A0ABW6RMD2_9ACTN</name>
<dbReference type="Proteomes" id="UP001601976">
    <property type="component" value="Unassembled WGS sequence"/>
</dbReference>
<organism evidence="1 2">
    <name type="scientific">Streptomyces flavidovirens</name>
    <dbReference type="NCBI Taxonomy" id="67298"/>
    <lineage>
        <taxon>Bacteria</taxon>
        <taxon>Bacillati</taxon>
        <taxon>Actinomycetota</taxon>
        <taxon>Actinomycetes</taxon>
        <taxon>Kitasatosporales</taxon>
        <taxon>Streptomycetaceae</taxon>
        <taxon>Streptomyces</taxon>
    </lineage>
</organism>